<dbReference type="OrthoDB" id="7239898at2"/>
<dbReference type="Gene3D" id="3.20.20.30">
    <property type="entry name" value="Luciferase-like domain"/>
    <property type="match status" value="1"/>
</dbReference>
<evidence type="ECO:0000259" key="5">
    <source>
        <dbReference type="Pfam" id="PF00296"/>
    </source>
</evidence>
<evidence type="ECO:0000256" key="4">
    <source>
        <dbReference type="ARBA" id="ARBA00023033"/>
    </source>
</evidence>
<dbReference type="SUPFAM" id="SSF51679">
    <property type="entry name" value="Bacterial luciferase-like"/>
    <property type="match status" value="1"/>
</dbReference>
<dbReference type="Proteomes" id="UP000199441">
    <property type="component" value="Unassembled WGS sequence"/>
</dbReference>
<keyword evidence="4" id="KW-0503">Monooxygenase</keyword>
<dbReference type="NCBIfam" id="TIGR03571">
    <property type="entry name" value="lucif_BA3436"/>
    <property type="match status" value="1"/>
</dbReference>
<feature type="domain" description="Luciferase-like" evidence="5">
    <location>
        <begin position="42"/>
        <end position="246"/>
    </location>
</feature>
<keyword evidence="3" id="KW-0560">Oxidoreductase</keyword>
<keyword evidence="7" id="KW-1185">Reference proteome</keyword>
<name>A0A1H3BFF6_9RHOB</name>
<evidence type="ECO:0000256" key="3">
    <source>
        <dbReference type="ARBA" id="ARBA00023002"/>
    </source>
</evidence>
<dbReference type="PANTHER" id="PTHR30011">
    <property type="entry name" value="ALKANESULFONATE MONOOXYGENASE-RELATED"/>
    <property type="match status" value="1"/>
</dbReference>
<reference evidence="7" key="1">
    <citation type="submission" date="2016-10" db="EMBL/GenBank/DDBJ databases">
        <authorList>
            <person name="Varghese N."/>
            <person name="Submissions S."/>
        </authorList>
    </citation>
    <scope>NUCLEOTIDE SEQUENCE [LARGE SCALE GENOMIC DNA]</scope>
    <source>
        <strain evidence="7">DSM 26922</strain>
    </source>
</reference>
<evidence type="ECO:0000313" key="6">
    <source>
        <dbReference type="EMBL" id="SDX40657.1"/>
    </source>
</evidence>
<dbReference type="GO" id="GO:0016705">
    <property type="term" value="F:oxidoreductase activity, acting on paired donors, with incorporation or reduction of molecular oxygen"/>
    <property type="evidence" value="ECO:0007669"/>
    <property type="project" value="InterPro"/>
</dbReference>
<evidence type="ECO:0000256" key="2">
    <source>
        <dbReference type="ARBA" id="ARBA00022643"/>
    </source>
</evidence>
<organism evidence="6 7">
    <name type="scientific">Litoreibacter albidus</name>
    <dbReference type="NCBI Taxonomy" id="670155"/>
    <lineage>
        <taxon>Bacteria</taxon>
        <taxon>Pseudomonadati</taxon>
        <taxon>Pseudomonadota</taxon>
        <taxon>Alphaproteobacteria</taxon>
        <taxon>Rhodobacterales</taxon>
        <taxon>Roseobacteraceae</taxon>
        <taxon>Litoreibacter</taxon>
    </lineage>
</organism>
<dbReference type="PANTHER" id="PTHR30011:SF16">
    <property type="entry name" value="C2H2 FINGER DOMAIN TRANSCRIPTION FACTOR (EUROFUNG)-RELATED"/>
    <property type="match status" value="1"/>
</dbReference>
<dbReference type="InterPro" id="IPR036661">
    <property type="entry name" value="Luciferase-like_sf"/>
</dbReference>
<dbReference type="InterPro" id="IPR011251">
    <property type="entry name" value="Luciferase-like_dom"/>
</dbReference>
<dbReference type="STRING" id="670155.SAMN04488001_3123"/>
<gene>
    <name evidence="6" type="ORF">SAMN04488001_3123</name>
</gene>
<keyword evidence="1" id="KW-0285">Flavoprotein</keyword>
<protein>
    <submittedName>
        <fullName evidence="6">Luciferase-type oxidoreductase, BA3436 family</fullName>
    </submittedName>
</protein>
<dbReference type="InterPro" id="IPR051260">
    <property type="entry name" value="Diverse_substr_monoxygenases"/>
</dbReference>
<keyword evidence="2" id="KW-0288">FMN</keyword>
<dbReference type="RefSeq" id="WP_089947993.1">
    <property type="nucleotide sequence ID" value="NZ_FNOI01000007.1"/>
</dbReference>
<dbReference type="GO" id="GO:0004497">
    <property type="term" value="F:monooxygenase activity"/>
    <property type="evidence" value="ECO:0007669"/>
    <property type="project" value="UniProtKB-KW"/>
</dbReference>
<accession>A0A1H3BFF6</accession>
<sequence length="323" mass="35655">MSALNLIYKDRMTFGIELPLDRDWSEAGQRRARIEGRPFGVPDISNPAKGVELAESLGFDAVWLRDVPVHDPSFGDAGQVFDPFPYLGFLAGRTRRIALGTAGIVLPLRDPNLLAKMSASLHHLSGGRFIFGIASGDRPVEYPLMGLDYEARGATLRGRVDQMRNLWSGDALQGPQGPVTVRPYVPEGIPMVMAGMGQQSLQWIARTLDGWFTYPGPPDQAERRLSMWRQARTDAGLPSAPVLTAMHLDLDPDPDARFRPIQFGGRIGRNALISHVQSLHAAGVAHIAFNLRQSQREIEDVLAELAEHVMPEFTQENTMETAQ</sequence>
<evidence type="ECO:0000313" key="7">
    <source>
        <dbReference type="Proteomes" id="UP000199441"/>
    </source>
</evidence>
<dbReference type="InterPro" id="IPR020020">
    <property type="entry name" value="Luciferase-type_oxidoreductase"/>
</dbReference>
<evidence type="ECO:0000256" key="1">
    <source>
        <dbReference type="ARBA" id="ARBA00022630"/>
    </source>
</evidence>
<dbReference type="EMBL" id="FNOI01000007">
    <property type="protein sequence ID" value="SDX40657.1"/>
    <property type="molecule type" value="Genomic_DNA"/>
</dbReference>
<proteinExistence type="predicted"/>
<dbReference type="AlphaFoldDB" id="A0A1H3BFF6"/>
<dbReference type="Pfam" id="PF00296">
    <property type="entry name" value="Bac_luciferase"/>
    <property type="match status" value="1"/>
</dbReference>